<dbReference type="HOGENOM" id="CLU_1585479_0_0_7"/>
<dbReference type="InterPro" id="IPR012899">
    <property type="entry name" value="LTXXQ"/>
</dbReference>
<evidence type="ECO:0000256" key="2">
    <source>
        <dbReference type="SAM" id="SignalP"/>
    </source>
</evidence>
<evidence type="ECO:0008006" key="5">
    <source>
        <dbReference type="Google" id="ProtNLM"/>
    </source>
</evidence>
<proteinExistence type="predicted"/>
<dbReference type="eggNOG" id="ENOG503171B">
    <property type="taxonomic scope" value="Bacteria"/>
</dbReference>
<dbReference type="KEGG" id="sur:STAUR_4896"/>
<protein>
    <recommendedName>
        <fullName evidence="5">LTXXQ motif family protein</fullName>
    </recommendedName>
</protein>
<dbReference type="GO" id="GO:0042597">
    <property type="term" value="C:periplasmic space"/>
    <property type="evidence" value="ECO:0007669"/>
    <property type="project" value="InterPro"/>
</dbReference>
<reference evidence="3 4" key="1">
    <citation type="journal article" date="2011" name="Mol. Biol. Evol.">
        <title>Comparative genomic analysis of fruiting body formation in Myxococcales.</title>
        <authorList>
            <person name="Huntley S."/>
            <person name="Hamann N."/>
            <person name="Wegener-Feldbrugge S."/>
            <person name="Treuner-Lange A."/>
            <person name="Kube M."/>
            <person name="Reinhardt R."/>
            <person name="Klages S."/>
            <person name="Muller R."/>
            <person name="Ronning C.M."/>
            <person name="Nierman W.C."/>
            <person name="Sogaard-Andersen L."/>
        </authorList>
    </citation>
    <scope>NUCLEOTIDE SEQUENCE [LARGE SCALE GENOMIC DNA]</scope>
    <source>
        <strain evidence="3 4">DW4/3-1</strain>
    </source>
</reference>
<dbReference type="Proteomes" id="UP000001351">
    <property type="component" value="Chromosome"/>
</dbReference>
<dbReference type="EMBL" id="CP002271">
    <property type="protein sequence ID" value="ADO72674.1"/>
    <property type="molecule type" value="Genomic_DNA"/>
</dbReference>
<evidence type="ECO:0000313" key="4">
    <source>
        <dbReference type="Proteomes" id="UP000001351"/>
    </source>
</evidence>
<accession>E3FE71</accession>
<feature type="region of interest" description="Disordered" evidence="1">
    <location>
        <begin position="140"/>
        <end position="168"/>
    </location>
</feature>
<gene>
    <name evidence="3" type="ordered locus">STAUR_4896</name>
</gene>
<keyword evidence="2" id="KW-0732">Signal</keyword>
<keyword evidence="4" id="KW-1185">Reference proteome</keyword>
<sequence>MNRPLLTLCLLLPLTLFAQPRDFTGAPPPPFARKSWVELLLEHSQELGLTDAQQNSLESIQQALLQKNAPFKKTLEQLRPPTPPADGQPRQGPPDDAMRARFEQVHDTLQQMKNNDDAAYTEAESLLSDDQKQKARTLISQEIELREQHRQSMPPRRRERSAPSGGSL</sequence>
<feature type="signal peptide" evidence="2">
    <location>
        <begin position="1"/>
        <end position="18"/>
    </location>
</feature>
<feature type="region of interest" description="Disordered" evidence="1">
    <location>
        <begin position="76"/>
        <end position="102"/>
    </location>
</feature>
<organism evidence="3 4">
    <name type="scientific">Stigmatella aurantiaca (strain DW4/3-1)</name>
    <dbReference type="NCBI Taxonomy" id="378806"/>
    <lineage>
        <taxon>Bacteria</taxon>
        <taxon>Pseudomonadati</taxon>
        <taxon>Myxococcota</taxon>
        <taxon>Myxococcia</taxon>
        <taxon>Myxococcales</taxon>
        <taxon>Cystobacterineae</taxon>
        <taxon>Archangiaceae</taxon>
        <taxon>Stigmatella</taxon>
    </lineage>
</organism>
<name>E3FE71_STIAD</name>
<evidence type="ECO:0000313" key="3">
    <source>
        <dbReference type="EMBL" id="ADO72674.1"/>
    </source>
</evidence>
<dbReference type="STRING" id="378806.STAUR_4896"/>
<dbReference type="Pfam" id="PF07813">
    <property type="entry name" value="LTXXQ"/>
    <property type="match status" value="1"/>
</dbReference>
<evidence type="ECO:0000256" key="1">
    <source>
        <dbReference type="SAM" id="MobiDB-lite"/>
    </source>
</evidence>
<feature type="chain" id="PRO_5003169497" description="LTXXQ motif family protein" evidence="2">
    <location>
        <begin position="19"/>
        <end position="168"/>
    </location>
</feature>
<dbReference type="AlphaFoldDB" id="E3FE71"/>